<protein>
    <recommendedName>
        <fullName evidence="3">Glycosyltransferase</fullName>
    </recommendedName>
</protein>
<evidence type="ECO:0000313" key="1">
    <source>
        <dbReference type="EMBL" id="MFB2898172.1"/>
    </source>
</evidence>
<dbReference type="Proteomes" id="UP001576784">
    <property type="component" value="Unassembled WGS sequence"/>
</dbReference>
<gene>
    <name evidence="1" type="ORF">ACE1CI_35090</name>
</gene>
<name>A0ABV4Y4E4_9CYAN</name>
<accession>A0ABV4Y4E4</accession>
<organism evidence="1 2">
    <name type="scientific">Floridaenema flaviceps BLCC-F50</name>
    <dbReference type="NCBI Taxonomy" id="3153642"/>
    <lineage>
        <taxon>Bacteria</taxon>
        <taxon>Bacillati</taxon>
        <taxon>Cyanobacteriota</taxon>
        <taxon>Cyanophyceae</taxon>
        <taxon>Oscillatoriophycideae</taxon>
        <taxon>Aerosakkonematales</taxon>
        <taxon>Aerosakkonemataceae</taxon>
        <taxon>Floridanema</taxon>
        <taxon>Floridanema flaviceps</taxon>
    </lineage>
</organism>
<dbReference type="SUPFAM" id="SSF53756">
    <property type="entry name" value="UDP-Glycosyltransferase/glycogen phosphorylase"/>
    <property type="match status" value="1"/>
</dbReference>
<dbReference type="EMBL" id="JBHFNR010000279">
    <property type="protein sequence ID" value="MFB2898172.1"/>
    <property type="molecule type" value="Genomic_DNA"/>
</dbReference>
<keyword evidence="2" id="KW-1185">Reference proteome</keyword>
<evidence type="ECO:0008006" key="3">
    <source>
        <dbReference type="Google" id="ProtNLM"/>
    </source>
</evidence>
<comment type="caution">
    <text evidence="1">The sequence shown here is derived from an EMBL/GenBank/DDBJ whole genome shotgun (WGS) entry which is preliminary data.</text>
</comment>
<reference evidence="1 2" key="1">
    <citation type="submission" date="2024-09" db="EMBL/GenBank/DDBJ databases">
        <title>Floridaenema gen nov. (Aerosakkonemataceae, Aerosakkonematales ord. nov., Cyanobacteria) from benthic tropical and subtropical fresh waters, with the description of four new species.</title>
        <authorList>
            <person name="Moretto J.A."/>
            <person name="Berthold D.E."/>
            <person name="Lefler F.W."/>
            <person name="Huang I.-S."/>
            <person name="Laughinghouse H. IV."/>
        </authorList>
    </citation>
    <scope>NUCLEOTIDE SEQUENCE [LARGE SCALE GENOMIC DNA]</scope>
    <source>
        <strain evidence="1 2">BLCC-F50</strain>
    </source>
</reference>
<dbReference type="Gene3D" id="3.40.50.2000">
    <property type="entry name" value="Glycogen Phosphorylase B"/>
    <property type="match status" value="1"/>
</dbReference>
<dbReference type="RefSeq" id="WP_413267772.1">
    <property type="nucleotide sequence ID" value="NZ_JBHFNR010000279.1"/>
</dbReference>
<evidence type="ECO:0000313" key="2">
    <source>
        <dbReference type="Proteomes" id="UP001576784"/>
    </source>
</evidence>
<proteinExistence type="predicted"/>
<sequence>MNKIVLFTSFAPNIGGGAVNLNSIIPYFKEVKVEWLYLHDRDLKIAGCTHIGKPLTGGKIWQDLTNSLFLWSGIKTKSSEKILTNILDKKADVYWIVGLNEAIPIAGELASRTSTPIHFTIQDDVPYGVFARSRRYQWLSGIAQKCLADVMRRIRSLDVTSDGMRDYYQKTLGINGVVIHPYVPSLPTFEPISLDANSLTVGHIGTIYSLPEFRLFCQALQEYAKSKGLNAQLITIGLARKYATIIEEFPELIYDIPQLTEAEAIQHLYKCNFLYAMYPFNQASAIFRQTSLPTKLTTYIQAQRPIFAHTIADSSLASVVREYNLGLLCDRLDISNLTKAIEQMRNYELSSNCFENARAALYGYDNVTKLEKCLKPSL</sequence>